<accession>A0AA84ZFR0</accession>
<dbReference type="InterPro" id="IPR032453">
    <property type="entry name" value="PKNOX/Meis_N"/>
</dbReference>
<evidence type="ECO:0000259" key="6">
    <source>
        <dbReference type="SMART" id="SM00389"/>
    </source>
</evidence>
<dbReference type="WBParaSite" id="SMRG1_29490.1">
    <property type="protein sequence ID" value="SMRG1_29490.1"/>
    <property type="gene ID" value="SMRG1_29490"/>
</dbReference>
<evidence type="ECO:0000256" key="4">
    <source>
        <dbReference type="ARBA" id="ARBA00023242"/>
    </source>
</evidence>
<dbReference type="PANTHER" id="PTHR11850">
    <property type="entry name" value="HOMEOBOX PROTEIN TRANSCRIPTION FACTORS"/>
    <property type="match status" value="1"/>
</dbReference>
<evidence type="ECO:0000256" key="5">
    <source>
        <dbReference type="SAM" id="MobiDB-lite"/>
    </source>
</evidence>
<name>A0AA84ZFR0_9TREM</name>
<dbReference type="InterPro" id="IPR008422">
    <property type="entry name" value="KN_HD"/>
</dbReference>
<evidence type="ECO:0000313" key="7">
    <source>
        <dbReference type="Proteomes" id="UP000050790"/>
    </source>
</evidence>
<feature type="compositionally biased region" description="Low complexity" evidence="5">
    <location>
        <begin position="550"/>
        <end position="559"/>
    </location>
</feature>
<dbReference type="Gene3D" id="1.10.10.60">
    <property type="entry name" value="Homeodomain-like"/>
    <property type="match status" value="1"/>
</dbReference>
<dbReference type="Proteomes" id="UP000050790">
    <property type="component" value="Unassembled WGS sequence"/>
</dbReference>
<evidence type="ECO:0000256" key="3">
    <source>
        <dbReference type="ARBA" id="ARBA00023155"/>
    </source>
</evidence>
<feature type="region of interest" description="Disordered" evidence="5">
    <location>
        <begin position="868"/>
        <end position="900"/>
    </location>
</feature>
<dbReference type="FunFam" id="1.10.10.60:FF:000004">
    <property type="entry name" value="Meis2 homeobox isoform 2c"/>
    <property type="match status" value="1"/>
</dbReference>
<feature type="domain" description="Homeobox" evidence="6">
    <location>
        <begin position="938"/>
        <end position="1003"/>
    </location>
</feature>
<dbReference type="SUPFAM" id="SSF46689">
    <property type="entry name" value="Homeodomain-like"/>
    <property type="match status" value="1"/>
</dbReference>
<feature type="region of interest" description="Disordered" evidence="5">
    <location>
        <begin position="739"/>
        <end position="758"/>
    </location>
</feature>
<dbReference type="Pfam" id="PF16493">
    <property type="entry name" value="Meis_PKNOX_N"/>
    <property type="match status" value="1"/>
</dbReference>
<keyword evidence="2" id="KW-0238">DNA-binding</keyword>
<feature type="compositionally biased region" description="Polar residues" evidence="5">
    <location>
        <begin position="884"/>
        <end position="899"/>
    </location>
</feature>
<dbReference type="Pfam" id="PF05920">
    <property type="entry name" value="Homeobox_KN"/>
    <property type="match status" value="1"/>
</dbReference>
<proteinExistence type="inferred from homology"/>
<feature type="region of interest" description="Disordered" evidence="5">
    <location>
        <begin position="682"/>
        <end position="716"/>
    </location>
</feature>
<feature type="compositionally biased region" description="Low complexity" evidence="5">
    <location>
        <begin position="438"/>
        <end position="451"/>
    </location>
</feature>
<feature type="region of interest" description="Disordered" evidence="5">
    <location>
        <begin position="321"/>
        <end position="349"/>
    </location>
</feature>
<dbReference type="InterPro" id="IPR009057">
    <property type="entry name" value="Homeodomain-like_sf"/>
</dbReference>
<evidence type="ECO:0000313" key="8">
    <source>
        <dbReference type="WBParaSite" id="SMRG1_29490.1"/>
    </source>
</evidence>
<keyword evidence="4" id="KW-0539">Nucleus</keyword>
<dbReference type="InterPro" id="IPR050224">
    <property type="entry name" value="TALE_homeobox"/>
</dbReference>
<dbReference type="InterPro" id="IPR001356">
    <property type="entry name" value="HD"/>
</dbReference>
<feature type="compositionally biased region" description="Polar residues" evidence="5">
    <location>
        <begin position="452"/>
        <end position="472"/>
    </location>
</feature>
<dbReference type="GO" id="GO:0006355">
    <property type="term" value="P:regulation of DNA-templated transcription"/>
    <property type="evidence" value="ECO:0007669"/>
    <property type="project" value="InterPro"/>
</dbReference>
<organism evidence="7 8">
    <name type="scientific">Schistosoma margrebowiei</name>
    <dbReference type="NCBI Taxonomy" id="48269"/>
    <lineage>
        <taxon>Eukaryota</taxon>
        <taxon>Metazoa</taxon>
        <taxon>Spiralia</taxon>
        <taxon>Lophotrochozoa</taxon>
        <taxon>Platyhelminthes</taxon>
        <taxon>Trematoda</taxon>
        <taxon>Digenea</taxon>
        <taxon>Strigeidida</taxon>
        <taxon>Schistosomatoidea</taxon>
        <taxon>Schistosomatidae</taxon>
        <taxon>Schistosoma</taxon>
    </lineage>
</organism>
<sequence>MNSEIYGGETLLGLFSPPTAGQLLPNLLLPPNESSNSSIDVHKLAMSLNSNSTQGISNMNKINNNNILQPLHQQQTQRQNPYEHQEYFSLRNSLISSSVTSSTTAAPGTVTPPTTGIINGMPQVSNSLEHYSRFLNSRVNSTNVNITDGGSNCPYNNDTDENGLDMKQNIEKIKSHPLFPLLALIFEKCELATCIPRDENSNSSADVCSSDSFQEDISMFTKEMASSNRSMFTSEQELNLLIIQAIHVLRFHLLEIEKVHELCDSFCSRYITCLKGKMPLDLVCEDRESAADSTGSATSPFLNRSSTPNLFNDQNESLLNSQQNNSNLYNNNNNNNNNNGSVQNGSLLLSNHPLQSSSSASLTPNSIPYLQESCLFNSDSLNMMQSFNRTNNNNNSVSTVENFKSILSNEFEHNQIINSKNISITADSSKLNFGLNGSMSSSSTSSMGSTSPNAQVSSVSRNQTGLGGLSNATSTAVIPTSVTSEAVTITGIPTVTDSSESSSIESYSDSQVHSHSNLSQVYMNQSNFYNINSHDGNNTCSTITNNTNTTSTTTTSMSSKIQTNDIDNDNSVINEDSDKSMNFHTNRFDYSPQSLYTNSYYNQYFSQYIRDNIPLNSMLPNMNDTLNYTESLNNHNINSNHTNRNYEYSNPCGFYSNIFLNPNNNIHSDDIVGNCSTSSTKMNSANSLPYHHHQNQHHHLPSHHQNTHQQQHQHRQYNQLRNHYHSLLNDAISKDNCNDSNSVHSSQSMPNCSSSTMNSTIQPPNFIDPYIDVSDDIQSRSHETTHLQHETNQLEHSPNSIPYLQHGLHSHYPVLSNSSSVSIASTSPSSSLSASSLQYQNLYQLQHFPSNHTHSSLLHNSQYRGYRTNCIPSRPASRIRHTKASSLNGSTRSDSSLNDDIQADRIGIKSNELGVDETGSQKDVMEELDSETRNDLKRQKKRGIFPKVATNIMRAWLFQHLTHPYPSEEQKKQLAQDTGLTILQVNNWFINARRRIVQPMIDQSNRAGPHGYSISDNMSPCIDYMEGGPPYSAYTRAAQAAAAAVAGFSNHPTSNDVYLAAAAAAAAASVGFGNSSMLNNSSSQDNSIRFPTNNSRSDQCVGDISSKTNGIDSLVMPTDYTLPDRVSIVNNRLPHNSVYSDDINEIPSNLSSSSSMCNILTNNPFNSSGIDYTTINSAYNNSNTTHHHQQQNNPRYSTVMPCSNSFDTSNGYSLNHLSYHNYGSNSFDTMSTLSTNYNTNLIPSHYNTTPTTTYSPKNYRINDTDSNSFINSEDILTTTSSSIIHNSSMSDDTILGINTVTTPSPSMTTCKNNDIVENDGINIYSTCLGTIGSTK</sequence>
<comment type="similarity">
    <text evidence="1">Belongs to the TALE/MEIS homeobox family.</text>
</comment>
<dbReference type="SMART" id="SM00389">
    <property type="entry name" value="HOX"/>
    <property type="match status" value="1"/>
</dbReference>
<feature type="region of interest" description="Disordered" evidence="5">
    <location>
        <begin position="550"/>
        <end position="569"/>
    </location>
</feature>
<keyword evidence="3" id="KW-0371">Homeobox</keyword>
<feature type="compositionally biased region" description="Polar residues" evidence="5">
    <location>
        <begin position="560"/>
        <end position="569"/>
    </location>
</feature>
<dbReference type="GO" id="GO:0003677">
    <property type="term" value="F:DNA binding"/>
    <property type="evidence" value="ECO:0007669"/>
    <property type="project" value="UniProtKB-KW"/>
</dbReference>
<feature type="region of interest" description="Disordered" evidence="5">
    <location>
        <begin position="438"/>
        <end position="472"/>
    </location>
</feature>
<protein>
    <recommendedName>
        <fullName evidence="6">Homeobox domain-containing protein</fullName>
    </recommendedName>
</protein>
<feature type="compositionally biased region" description="Basic residues" evidence="5">
    <location>
        <begin position="690"/>
        <end position="715"/>
    </location>
</feature>
<evidence type="ECO:0000256" key="1">
    <source>
        <dbReference type="ARBA" id="ARBA00009661"/>
    </source>
</evidence>
<evidence type="ECO:0000256" key="2">
    <source>
        <dbReference type="ARBA" id="ARBA00023125"/>
    </source>
</evidence>
<dbReference type="CDD" id="cd00086">
    <property type="entry name" value="homeodomain"/>
    <property type="match status" value="1"/>
</dbReference>
<reference evidence="8" key="1">
    <citation type="submission" date="2023-11" db="UniProtKB">
        <authorList>
            <consortium name="WormBaseParasite"/>
        </authorList>
    </citation>
    <scope>IDENTIFICATION</scope>
</reference>